<evidence type="ECO:0000256" key="4">
    <source>
        <dbReference type="ARBA" id="ARBA00023163"/>
    </source>
</evidence>
<dbReference type="RefSeq" id="XP_022580386.1">
    <property type="nucleotide sequence ID" value="XM_022729551.1"/>
</dbReference>
<dbReference type="Pfam" id="PF00172">
    <property type="entry name" value="Zn_clus"/>
    <property type="match status" value="1"/>
</dbReference>
<dbReference type="PRINTS" id="PR00755">
    <property type="entry name" value="AFLATOXINBRP"/>
</dbReference>
<feature type="region of interest" description="Disordered" evidence="6">
    <location>
        <begin position="323"/>
        <end position="357"/>
    </location>
</feature>
<dbReference type="GO" id="GO:0008270">
    <property type="term" value="F:zinc ion binding"/>
    <property type="evidence" value="ECO:0007669"/>
    <property type="project" value="InterPro"/>
</dbReference>
<dbReference type="Proteomes" id="UP000184188">
    <property type="component" value="Unassembled WGS sequence"/>
</dbReference>
<dbReference type="STRING" id="1073090.A0A1L9SFA1"/>
<organism evidence="8 9">
    <name type="scientific">Penicilliopsis zonata CBS 506.65</name>
    <dbReference type="NCBI Taxonomy" id="1073090"/>
    <lineage>
        <taxon>Eukaryota</taxon>
        <taxon>Fungi</taxon>
        <taxon>Dikarya</taxon>
        <taxon>Ascomycota</taxon>
        <taxon>Pezizomycotina</taxon>
        <taxon>Eurotiomycetes</taxon>
        <taxon>Eurotiomycetidae</taxon>
        <taxon>Eurotiales</taxon>
        <taxon>Aspergillaceae</taxon>
        <taxon>Penicilliopsis</taxon>
    </lineage>
</organism>
<accession>A0A1L9SFA1</accession>
<keyword evidence="3" id="KW-0238">DNA-binding</keyword>
<evidence type="ECO:0000256" key="2">
    <source>
        <dbReference type="ARBA" id="ARBA00023015"/>
    </source>
</evidence>
<dbReference type="GO" id="GO:0045944">
    <property type="term" value="P:positive regulation of transcription by RNA polymerase II"/>
    <property type="evidence" value="ECO:0007669"/>
    <property type="project" value="TreeGrafter"/>
</dbReference>
<evidence type="ECO:0000256" key="5">
    <source>
        <dbReference type="ARBA" id="ARBA00023242"/>
    </source>
</evidence>
<feature type="region of interest" description="Disordered" evidence="6">
    <location>
        <begin position="145"/>
        <end position="178"/>
    </location>
</feature>
<dbReference type="InterPro" id="IPR036864">
    <property type="entry name" value="Zn2-C6_fun-type_DNA-bd_sf"/>
</dbReference>
<dbReference type="SMART" id="SM00066">
    <property type="entry name" value="GAL4"/>
    <property type="match status" value="1"/>
</dbReference>
<keyword evidence="2" id="KW-0805">Transcription regulation</keyword>
<dbReference type="OrthoDB" id="5229455at2759"/>
<dbReference type="EMBL" id="KV878344">
    <property type="protein sequence ID" value="OJJ45876.1"/>
    <property type="molecule type" value="Genomic_DNA"/>
</dbReference>
<feature type="compositionally biased region" description="Low complexity" evidence="6">
    <location>
        <begin position="299"/>
        <end position="309"/>
    </location>
</feature>
<reference evidence="9" key="1">
    <citation type="journal article" date="2017" name="Genome Biol.">
        <title>Comparative genomics reveals high biological diversity and specific adaptations in the industrially and medically important fungal genus Aspergillus.</title>
        <authorList>
            <person name="de Vries R.P."/>
            <person name="Riley R."/>
            <person name="Wiebenga A."/>
            <person name="Aguilar-Osorio G."/>
            <person name="Amillis S."/>
            <person name="Uchima C.A."/>
            <person name="Anderluh G."/>
            <person name="Asadollahi M."/>
            <person name="Askin M."/>
            <person name="Barry K."/>
            <person name="Battaglia E."/>
            <person name="Bayram O."/>
            <person name="Benocci T."/>
            <person name="Braus-Stromeyer S.A."/>
            <person name="Caldana C."/>
            <person name="Canovas D."/>
            <person name="Cerqueira G.C."/>
            <person name="Chen F."/>
            <person name="Chen W."/>
            <person name="Choi C."/>
            <person name="Clum A."/>
            <person name="Dos Santos R.A."/>
            <person name="Damasio A.R."/>
            <person name="Diallinas G."/>
            <person name="Emri T."/>
            <person name="Fekete E."/>
            <person name="Flipphi M."/>
            <person name="Freyberg S."/>
            <person name="Gallo A."/>
            <person name="Gournas C."/>
            <person name="Habgood R."/>
            <person name="Hainaut M."/>
            <person name="Harispe M.L."/>
            <person name="Henrissat B."/>
            <person name="Hilden K.S."/>
            <person name="Hope R."/>
            <person name="Hossain A."/>
            <person name="Karabika E."/>
            <person name="Karaffa L."/>
            <person name="Karanyi Z."/>
            <person name="Krasevec N."/>
            <person name="Kuo A."/>
            <person name="Kusch H."/>
            <person name="LaButti K."/>
            <person name="Lagendijk E.L."/>
            <person name="Lapidus A."/>
            <person name="Levasseur A."/>
            <person name="Lindquist E."/>
            <person name="Lipzen A."/>
            <person name="Logrieco A.F."/>
            <person name="MacCabe A."/>
            <person name="Maekelae M.R."/>
            <person name="Malavazi I."/>
            <person name="Melin P."/>
            <person name="Meyer V."/>
            <person name="Mielnichuk N."/>
            <person name="Miskei M."/>
            <person name="Molnar A.P."/>
            <person name="Mule G."/>
            <person name="Ngan C.Y."/>
            <person name="Orejas M."/>
            <person name="Orosz E."/>
            <person name="Ouedraogo J.P."/>
            <person name="Overkamp K.M."/>
            <person name="Park H.-S."/>
            <person name="Perrone G."/>
            <person name="Piumi F."/>
            <person name="Punt P.J."/>
            <person name="Ram A.F."/>
            <person name="Ramon A."/>
            <person name="Rauscher S."/>
            <person name="Record E."/>
            <person name="Riano-Pachon D.M."/>
            <person name="Robert V."/>
            <person name="Roehrig J."/>
            <person name="Ruller R."/>
            <person name="Salamov A."/>
            <person name="Salih N.S."/>
            <person name="Samson R.A."/>
            <person name="Sandor E."/>
            <person name="Sanguinetti M."/>
            <person name="Schuetze T."/>
            <person name="Sepcic K."/>
            <person name="Shelest E."/>
            <person name="Sherlock G."/>
            <person name="Sophianopoulou V."/>
            <person name="Squina F.M."/>
            <person name="Sun H."/>
            <person name="Susca A."/>
            <person name="Todd R.B."/>
            <person name="Tsang A."/>
            <person name="Unkles S.E."/>
            <person name="van de Wiele N."/>
            <person name="van Rossen-Uffink D."/>
            <person name="Oliveira J.V."/>
            <person name="Vesth T.C."/>
            <person name="Visser J."/>
            <person name="Yu J.-H."/>
            <person name="Zhou M."/>
            <person name="Andersen M.R."/>
            <person name="Archer D.B."/>
            <person name="Baker S.E."/>
            <person name="Benoit I."/>
            <person name="Brakhage A.A."/>
            <person name="Braus G.H."/>
            <person name="Fischer R."/>
            <person name="Frisvad J.C."/>
            <person name="Goldman G.H."/>
            <person name="Houbraken J."/>
            <person name="Oakley B."/>
            <person name="Pocsi I."/>
            <person name="Scazzocchio C."/>
            <person name="Seiboth B."/>
            <person name="vanKuyk P.A."/>
            <person name="Wortman J."/>
            <person name="Dyer P.S."/>
            <person name="Grigoriev I.V."/>
        </authorList>
    </citation>
    <scope>NUCLEOTIDE SEQUENCE [LARGE SCALE GENOMIC DNA]</scope>
    <source>
        <strain evidence="9">CBS 506.65</strain>
    </source>
</reference>
<dbReference type="CDD" id="cd00067">
    <property type="entry name" value="GAL4"/>
    <property type="match status" value="1"/>
</dbReference>
<dbReference type="GO" id="GO:0005634">
    <property type="term" value="C:nucleus"/>
    <property type="evidence" value="ECO:0007669"/>
    <property type="project" value="UniProtKB-SubCell"/>
</dbReference>
<dbReference type="AlphaFoldDB" id="A0A1L9SFA1"/>
<keyword evidence="5" id="KW-0539">Nucleus</keyword>
<feature type="region of interest" description="Disordered" evidence="6">
    <location>
        <begin position="410"/>
        <end position="434"/>
    </location>
</feature>
<keyword evidence="4" id="KW-0804">Transcription</keyword>
<evidence type="ECO:0000313" key="8">
    <source>
        <dbReference type="EMBL" id="OJJ45876.1"/>
    </source>
</evidence>
<dbReference type="PANTHER" id="PTHR37534:SF43">
    <property type="entry name" value="FINGER DOMAIN PROTEIN, PUTATIVE (AFU_ORTHOLOGUE AFUA_1G01850)-RELATED"/>
    <property type="match status" value="1"/>
</dbReference>
<keyword evidence="9" id="KW-1185">Reference proteome</keyword>
<protein>
    <recommendedName>
        <fullName evidence="7">Zn(2)-C6 fungal-type domain-containing protein</fullName>
    </recommendedName>
</protein>
<evidence type="ECO:0000256" key="6">
    <source>
        <dbReference type="SAM" id="MobiDB-lite"/>
    </source>
</evidence>
<evidence type="ECO:0000259" key="7">
    <source>
        <dbReference type="PROSITE" id="PS50048"/>
    </source>
</evidence>
<dbReference type="VEuPathDB" id="FungiDB:ASPZODRAFT_68948"/>
<dbReference type="InterPro" id="IPR021858">
    <property type="entry name" value="Fun_TF"/>
</dbReference>
<dbReference type="Pfam" id="PF11951">
    <property type="entry name" value="Fungal_trans_2"/>
    <property type="match status" value="1"/>
</dbReference>
<dbReference type="PROSITE" id="PS50048">
    <property type="entry name" value="ZN2_CY6_FUNGAL_2"/>
    <property type="match status" value="1"/>
</dbReference>
<feature type="region of interest" description="Disordered" evidence="6">
    <location>
        <begin position="272"/>
        <end position="309"/>
    </location>
</feature>
<dbReference type="GeneID" id="34616015"/>
<gene>
    <name evidence="8" type="ORF">ASPZODRAFT_68948</name>
</gene>
<dbReference type="PROSITE" id="PS00463">
    <property type="entry name" value="ZN2_CY6_FUNGAL_1"/>
    <property type="match status" value="1"/>
</dbReference>
<feature type="domain" description="Zn(2)-C6 fungal-type" evidence="7">
    <location>
        <begin position="19"/>
        <end position="49"/>
    </location>
</feature>
<evidence type="ECO:0000313" key="9">
    <source>
        <dbReference type="Proteomes" id="UP000184188"/>
    </source>
</evidence>
<evidence type="ECO:0000256" key="3">
    <source>
        <dbReference type="ARBA" id="ARBA00023125"/>
    </source>
</evidence>
<dbReference type="GO" id="GO:0000976">
    <property type="term" value="F:transcription cis-regulatory region binding"/>
    <property type="evidence" value="ECO:0007669"/>
    <property type="project" value="TreeGrafter"/>
</dbReference>
<sequence>MPRPKRPGAPEPKRRSRKGCWPCKARKVKCGEEKPACLNCQRQGDACDYSIRLNWEGRTKRKLSVGSPGSQSSSTHSAPVFSFQLGSPIQSQGIPTTSYAEGASPVVRTPEGLIWDSEYPATVPSTNPSPHTDFPELYAAAILTADPRSPPDPKATPDQFSPHVPSEGTNSIWPEHSPRSIVARDDTLSRYNLPVHNGLDGISSASPADTFSSIESVSNFRLMSSAVSQPLSFLRQTYEAPAPVFDGISPPEPTGALDRYPDWQGEDALRADLYPTHSGDDSSSQSVSHGLQTVPDVESTTTSHATSSSDDFFTKVINRPLSPNSRYPRTLQHHAATSPPNMQSVETDPPAPGSATASVAELKWHTYLTSVTDNYGLDCGRMDLDLNRNDDHASININYALDLISPQWQSAKPPSSVDKQMETTGSEPKDNLRPYYTSPVPINIPRYLSPLPSTLLHNPINLMYFHHFINHTARMMAPHDCGDNPFISVLPSMAIADSNLLNLMLAYSASHRARYLNHPEPATRIAHWVSDVFPTLRLALEKPSENITDSHFATAVMLLSLNIISPSTFEVPIPWQSYLKLARDLFLARGGDQVANPSNRIGAFLSRWLGYIDIIGSLSCRHSEPPLIDITYRCLVNANNFTLDEHSEFQIDCLTGFTPRLGLFLMRVGHLTYRCDHERFDELGQFLTDWKPAPEVLVEAETLLRDVEDIRKHAYVDMSHYEETEYQEIVTVNETFLFAGLLHLYRRVMCLPSTSVAVRQALDRLMCAWRRIRPGSPAEVGALFPLFTAGCENQDMDQRMEIMRRMRTLEATGMKQMQNARQLMQRCWDEDLPWIALAQGEFLG</sequence>
<dbReference type="SUPFAM" id="SSF57701">
    <property type="entry name" value="Zn2/Cys6 DNA-binding domain"/>
    <property type="match status" value="1"/>
</dbReference>
<dbReference type="Gene3D" id="4.10.240.10">
    <property type="entry name" value="Zn(2)-C6 fungal-type DNA-binding domain"/>
    <property type="match status" value="1"/>
</dbReference>
<feature type="compositionally biased region" description="Low complexity" evidence="6">
    <location>
        <begin position="281"/>
        <end position="290"/>
    </location>
</feature>
<dbReference type="InterPro" id="IPR001138">
    <property type="entry name" value="Zn2Cys6_DnaBD"/>
</dbReference>
<dbReference type="GO" id="GO:0000981">
    <property type="term" value="F:DNA-binding transcription factor activity, RNA polymerase II-specific"/>
    <property type="evidence" value="ECO:0007669"/>
    <property type="project" value="InterPro"/>
</dbReference>
<dbReference type="PANTHER" id="PTHR37534">
    <property type="entry name" value="TRANSCRIPTIONAL ACTIVATOR PROTEIN UGA3"/>
    <property type="match status" value="1"/>
</dbReference>
<name>A0A1L9SFA1_9EURO</name>
<proteinExistence type="predicted"/>
<evidence type="ECO:0000256" key="1">
    <source>
        <dbReference type="ARBA" id="ARBA00004123"/>
    </source>
</evidence>
<comment type="subcellular location">
    <subcellularLocation>
        <location evidence="1">Nucleus</location>
    </subcellularLocation>
</comment>